<dbReference type="PANTHER" id="PTHR45913">
    <property type="entry name" value="EPM2A-INTERACTING PROTEIN 1"/>
    <property type="match status" value="1"/>
</dbReference>
<dbReference type="EMBL" id="KQ978763">
    <property type="protein sequence ID" value="KYN28548.1"/>
    <property type="molecule type" value="Genomic_DNA"/>
</dbReference>
<protein>
    <recommendedName>
        <fullName evidence="1">HAT C-terminal dimerisation domain-containing protein</fullName>
    </recommendedName>
</protein>
<dbReference type="InterPro" id="IPR008906">
    <property type="entry name" value="HATC_C_dom"/>
</dbReference>
<feature type="domain" description="HAT C-terminal dimerisation" evidence="1">
    <location>
        <begin position="5"/>
        <end position="55"/>
    </location>
</feature>
<dbReference type="STRING" id="471704.A0A151JPI3"/>
<dbReference type="Proteomes" id="UP000078492">
    <property type="component" value="Unassembled WGS sequence"/>
</dbReference>
<evidence type="ECO:0000313" key="2">
    <source>
        <dbReference type="EMBL" id="KYN28548.1"/>
    </source>
</evidence>
<organism evidence="2 3">
    <name type="scientific">Trachymyrmex cornetzi</name>
    <dbReference type="NCBI Taxonomy" id="471704"/>
    <lineage>
        <taxon>Eukaryota</taxon>
        <taxon>Metazoa</taxon>
        <taxon>Ecdysozoa</taxon>
        <taxon>Arthropoda</taxon>
        <taxon>Hexapoda</taxon>
        <taxon>Insecta</taxon>
        <taxon>Pterygota</taxon>
        <taxon>Neoptera</taxon>
        <taxon>Endopterygota</taxon>
        <taxon>Hymenoptera</taxon>
        <taxon>Apocrita</taxon>
        <taxon>Aculeata</taxon>
        <taxon>Formicoidea</taxon>
        <taxon>Formicidae</taxon>
        <taxon>Myrmicinae</taxon>
        <taxon>Trachymyrmex</taxon>
    </lineage>
</organism>
<dbReference type="GO" id="GO:0046983">
    <property type="term" value="F:protein dimerization activity"/>
    <property type="evidence" value="ECO:0007669"/>
    <property type="project" value="InterPro"/>
</dbReference>
<dbReference type="AlphaFoldDB" id="A0A151JPI3"/>
<sequence length="78" mass="9129">ILPKETYPNLRKMKSFVLTMFGSTYVYEAAFSKMNYVKNKFRNNLTDRHLEDCLVAATTSYNPEFIKLAEDSKSHFSH</sequence>
<evidence type="ECO:0000259" key="1">
    <source>
        <dbReference type="Pfam" id="PF05699"/>
    </source>
</evidence>
<dbReference type="PANTHER" id="PTHR45913:SF5">
    <property type="entry name" value="GENERAL TRANSCRIPTION FACTOR II-I REPEAT DOMAIN-CONTAINING PROTEIN 2A-LIKE PROTEIN"/>
    <property type="match status" value="1"/>
</dbReference>
<accession>A0A151JPI3</accession>
<name>A0A151JPI3_9HYME</name>
<proteinExistence type="predicted"/>
<evidence type="ECO:0000313" key="3">
    <source>
        <dbReference type="Proteomes" id="UP000078492"/>
    </source>
</evidence>
<gene>
    <name evidence="2" type="ORF">ALC57_02027</name>
</gene>
<dbReference type="Pfam" id="PF05699">
    <property type="entry name" value="Dimer_Tnp_hAT"/>
    <property type="match status" value="1"/>
</dbReference>
<keyword evidence="3" id="KW-1185">Reference proteome</keyword>
<reference evidence="2 3" key="1">
    <citation type="submission" date="2015-09" db="EMBL/GenBank/DDBJ databases">
        <title>Trachymyrmex cornetzi WGS genome.</title>
        <authorList>
            <person name="Nygaard S."/>
            <person name="Hu H."/>
            <person name="Boomsma J."/>
            <person name="Zhang G."/>
        </authorList>
    </citation>
    <scope>NUCLEOTIDE SEQUENCE [LARGE SCALE GENOMIC DNA]</scope>
    <source>
        <strain evidence="2">Tcor2-1</strain>
        <tissue evidence="2">Whole body</tissue>
    </source>
</reference>
<feature type="non-terminal residue" evidence="2">
    <location>
        <position position="1"/>
    </location>
</feature>